<dbReference type="Proteomes" id="UP000196655">
    <property type="component" value="Unassembled WGS sequence"/>
</dbReference>
<accession>A0A211ZRB9</accession>
<sequence>MRHAVLGTVAILLLGACVSASGATKTPAAAPAAQTPGAQAPAASATPAKVAELTGIEAFRGSWVGATQGEGDTRRAAALVVDASADGGLFLRWRSAEGSSDGQADAGDALKMRENTALFPPGKTPGAWAATLDSGARATARLAGSVLTTELTASAGGKTEVQSYRRTLTAPGKMSLRYTRTVAGKVEDTIDADFVKLP</sequence>
<organism evidence="2 3">
    <name type="scientific">Inquilinus limosus</name>
    <dbReference type="NCBI Taxonomy" id="171674"/>
    <lineage>
        <taxon>Bacteria</taxon>
        <taxon>Pseudomonadati</taxon>
        <taxon>Pseudomonadota</taxon>
        <taxon>Alphaproteobacteria</taxon>
        <taxon>Rhodospirillales</taxon>
        <taxon>Rhodospirillaceae</taxon>
        <taxon>Inquilinus</taxon>
    </lineage>
</organism>
<feature type="chain" id="PRO_5012284353" description="Lipoprotein" evidence="1">
    <location>
        <begin position="23"/>
        <end position="198"/>
    </location>
</feature>
<evidence type="ECO:0000313" key="3">
    <source>
        <dbReference type="Proteomes" id="UP000196655"/>
    </source>
</evidence>
<name>A0A211ZRB9_9PROT</name>
<evidence type="ECO:0000256" key="1">
    <source>
        <dbReference type="SAM" id="SignalP"/>
    </source>
</evidence>
<dbReference type="PROSITE" id="PS51257">
    <property type="entry name" value="PROKAR_LIPOPROTEIN"/>
    <property type="match status" value="1"/>
</dbReference>
<keyword evidence="1" id="KW-0732">Signal</keyword>
<dbReference type="AlphaFoldDB" id="A0A211ZRB9"/>
<proteinExistence type="predicted"/>
<comment type="caution">
    <text evidence="2">The sequence shown here is derived from an EMBL/GenBank/DDBJ whole genome shotgun (WGS) entry which is preliminary data.</text>
</comment>
<evidence type="ECO:0008006" key="4">
    <source>
        <dbReference type="Google" id="ProtNLM"/>
    </source>
</evidence>
<dbReference type="EMBL" id="NHON01000010">
    <property type="protein sequence ID" value="OWJ67832.1"/>
    <property type="molecule type" value="Genomic_DNA"/>
</dbReference>
<evidence type="ECO:0000313" key="2">
    <source>
        <dbReference type="EMBL" id="OWJ67832.1"/>
    </source>
</evidence>
<gene>
    <name evidence="2" type="ORF">BWR60_07595</name>
</gene>
<reference evidence="3" key="1">
    <citation type="submission" date="2017-05" db="EMBL/GenBank/DDBJ databases">
        <authorList>
            <person name="Macchi M."/>
            <person name="Festa S."/>
            <person name="Coppotelli B.M."/>
            <person name="Morelli I.S."/>
        </authorList>
    </citation>
    <scope>NUCLEOTIDE SEQUENCE [LARGE SCALE GENOMIC DNA]</scope>
    <source>
        <strain evidence="3">I</strain>
    </source>
</reference>
<keyword evidence="3" id="KW-1185">Reference proteome</keyword>
<feature type="signal peptide" evidence="1">
    <location>
        <begin position="1"/>
        <end position="22"/>
    </location>
</feature>
<protein>
    <recommendedName>
        <fullName evidence="4">Lipoprotein</fullName>
    </recommendedName>
</protein>